<gene>
    <name evidence="1" type="ORF">Hypma_010785</name>
</gene>
<keyword evidence="2" id="KW-1185">Reference proteome</keyword>
<dbReference type="InParanoid" id="A0A369JL38"/>
<organism evidence="1 2">
    <name type="scientific">Hypsizygus marmoreus</name>
    <name type="common">White beech mushroom</name>
    <name type="synonym">Agaricus marmoreus</name>
    <dbReference type="NCBI Taxonomy" id="39966"/>
    <lineage>
        <taxon>Eukaryota</taxon>
        <taxon>Fungi</taxon>
        <taxon>Dikarya</taxon>
        <taxon>Basidiomycota</taxon>
        <taxon>Agaricomycotina</taxon>
        <taxon>Agaricomycetes</taxon>
        <taxon>Agaricomycetidae</taxon>
        <taxon>Agaricales</taxon>
        <taxon>Tricholomatineae</taxon>
        <taxon>Lyophyllaceae</taxon>
        <taxon>Hypsizygus</taxon>
    </lineage>
</organism>
<reference evidence="1" key="1">
    <citation type="submission" date="2018-04" db="EMBL/GenBank/DDBJ databases">
        <title>Whole genome sequencing of Hypsizygus marmoreus.</title>
        <authorList>
            <person name="Choi I.-G."/>
            <person name="Min B."/>
            <person name="Kim J.-G."/>
            <person name="Kim S."/>
            <person name="Oh Y.-L."/>
            <person name="Kong W.-S."/>
            <person name="Park H."/>
            <person name="Jeong J."/>
            <person name="Song E.-S."/>
        </authorList>
    </citation>
    <scope>NUCLEOTIDE SEQUENCE [LARGE SCALE GENOMIC DNA]</scope>
    <source>
        <strain evidence="1">51987-8</strain>
    </source>
</reference>
<dbReference type="AlphaFoldDB" id="A0A369JL38"/>
<protein>
    <submittedName>
        <fullName evidence="1">Uncharacterized protein</fullName>
    </submittedName>
</protein>
<evidence type="ECO:0000313" key="2">
    <source>
        <dbReference type="Proteomes" id="UP000076154"/>
    </source>
</evidence>
<accession>A0A369JL38</accession>
<name>A0A369JL38_HYPMA</name>
<comment type="caution">
    <text evidence="1">The sequence shown here is derived from an EMBL/GenBank/DDBJ whole genome shotgun (WGS) entry which is preliminary data.</text>
</comment>
<dbReference type="EMBL" id="LUEZ02000053">
    <property type="protein sequence ID" value="RDB21920.1"/>
    <property type="molecule type" value="Genomic_DNA"/>
</dbReference>
<sequence>MIRSIHYTESSNIKSRDCATGISLKYCACFKVSVDYQELISIFLQGGQHPFRGYDHKYITARCTTGWAGKEWPVKLSRHI</sequence>
<evidence type="ECO:0000313" key="1">
    <source>
        <dbReference type="EMBL" id="RDB21920.1"/>
    </source>
</evidence>
<dbReference type="Proteomes" id="UP000076154">
    <property type="component" value="Unassembled WGS sequence"/>
</dbReference>
<proteinExistence type="predicted"/>